<keyword evidence="2" id="KW-1185">Reference proteome</keyword>
<evidence type="ECO:0000313" key="1">
    <source>
        <dbReference type="EMBL" id="GBM50616.1"/>
    </source>
</evidence>
<reference evidence="1 2" key="1">
    <citation type="journal article" date="2019" name="Sci. Rep.">
        <title>Orb-weaving spider Araneus ventricosus genome elucidates the spidroin gene catalogue.</title>
        <authorList>
            <person name="Kono N."/>
            <person name="Nakamura H."/>
            <person name="Ohtoshi R."/>
            <person name="Moran D.A.P."/>
            <person name="Shinohara A."/>
            <person name="Yoshida Y."/>
            <person name="Fujiwara M."/>
            <person name="Mori M."/>
            <person name="Tomita M."/>
            <person name="Arakawa K."/>
        </authorList>
    </citation>
    <scope>NUCLEOTIDE SEQUENCE [LARGE SCALE GENOMIC DNA]</scope>
</reference>
<evidence type="ECO:0000313" key="2">
    <source>
        <dbReference type="Proteomes" id="UP000499080"/>
    </source>
</evidence>
<organism evidence="1 2">
    <name type="scientific">Araneus ventricosus</name>
    <name type="common">Orbweaver spider</name>
    <name type="synonym">Epeira ventricosa</name>
    <dbReference type="NCBI Taxonomy" id="182803"/>
    <lineage>
        <taxon>Eukaryota</taxon>
        <taxon>Metazoa</taxon>
        <taxon>Ecdysozoa</taxon>
        <taxon>Arthropoda</taxon>
        <taxon>Chelicerata</taxon>
        <taxon>Arachnida</taxon>
        <taxon>Araneae</taxon>
        <taxon>Araneomorphae</taxon>
        <taxon>Entelegynae</taxon>
        <taxon>Araneoidea</taxon>
        <taxon>Araneidae</taxon>
        <taxon>Araneus</taxon>
    </lineage>
</organism>
<gene>
    <name evidence="1" type="ORF">AVEN_70249_1</name>
</gene>
<name>A0A4Y2GCW4_ARAVE</name>
<proteinExistence type="predicted"/>
<dbReference type="AlphaFoldDB" id="A0A4Y2GCW4"/>
<dbReference type="OrthoDB" id="10276825at2759"/>
<protein>
    <submittedName>
        <fullName evidence="1">Uncharacterized protein</fullName>
    </submittedName>
</protein>
<dbReference type="EMBL" id="BGPR01001305">
    <property type="protein sequence ID" value="GBM50616.1"/>
    <property type="molecule type" value="Genomic_DNA"/>
</dbReference>
<comment type="caution">
    <text evidence="1">The sequence shown here is derived from an EMBL/GenBank/DDBJ whole genome shotgun (WGS) entry which is preliminary data.</text>
</comment>
<accession>A0A4Y2GCW4</accession>
<sequence length="1196" mass="139476">MEGNLLKMDRFTAEYQFAKDLVEAVIEIRTIYVPDVCNLQLDNMFFTVERRNKVRELFSKEWSRLDEYVRRFTSRDGRSDYGDRQFLLCVVQFMEEYKPELKSEEEFLLVCSRIAYVAACFLRNNDQSDAISVAVDRVYEILIDTFYATTINEDGPLIKDIRDHKYRFAYDLVKTLIEMRGIHVPELELSNSENGLFTAKHKNEVKELFFKEWLVLDRQLNSFTCIDGTFDYSDENFSRCVDKIVEDYGSEQNTEEEFLLVCVRIACAAAWFIRKNSKSNAIDLAVDIIHQMVKKTIYFNKYEQDDDYRFACDLVKAIFEMRSNPLSDSEMSHSSSCFFMIAHRNKIEDVISRELPNLDEVVRKVTSKGGSLDYNDNQFVLCMNQITDYYKPEYKSKEEIVHACAKMSYVAACFLRKNKKSNAPELALDRMLEIVKDVSRFPNSKDEEVLIMHTHDDHFRFAYDLVKTVLKMKRIPISDLDLPDPDHFLFTDSHRKEIEDLLSKESSQLDKAVEKVTNGYGLSDYSDSNFLRCMYEIIKGYHYDQTTEEGLVHISAIIAYLSACFSKENCESNAAFLTVNRIYEMVKEVNCFSSSTEERVLIVKPQDDHYQFAYDLAKTVFEIKGIPVSPIDLPDPVNILFTDAYREIVKDLLSKEWSQLDEMVEKLTNKVGRLDYSDNKFLHCMNQIVQDYKSEQTNEGFVYICARIAYIAACFLINNYKSNATFLAVNRMYEMSKDAFPKKMEDACVQNENYQFSYDLVRAALRMRNNSSFKVEMSDPGDSPLTIAHKIQMQELLSKEWPRLHQLVRRFTRTCAGIAFSDGHFLHCMQQIINDYEPEQKSEEGLLLVSARIAYVATCFLRNNQKSNAVYLALDRIYQMRKKFYRFRNTTEAKSLAVDVRDYKYRFAYDLVRTVMELKGTPVPVAELPDPDNFLFTSRYRTKIKKLLRRDSNINKLVQKLTNRDGNLDYSDGTFQRCMDKIFEDYKYEQANKGGFVRLCARIAYPASYFVRKNNASNATTLAIGRIHEMVTNIGYFNEDLEDNKLMGDVKDDKYRFAYDLVKTVVEMQGKALPNVEFPDPGNFLFTAEHKHKMEEFFPKEGPQLADLMKRFTCKDGNEDYSDKSFVECMDQIIKDYKPERYTEEGFILLCCRIAYVASFYFKKISSSNATLLAINRIHAMIKDVFSRGTLSQSSW</sequence>
<dbReference type="Proteomes" id="UP000499080">
    <property type="component" value="Unassembled WGS sequence"/>
</dbReference>